<organism evidence="16 17">
    <name type="scientific">Paramuricea clavata</name>
    <name type="common">Red gorgonian</name>
    <name type="synonym">Violescent sea-whip</name>
    <dbReference type="NCBI Taxonomy" id="317549"/>
    <lineage>
        <taxon>Eukaryota</taxon>
        <taxon>Metazoa</taxon>
        <taxon>Cnidaria</taxon>
        <taxon>Anthozoa</taxon>
        <taxon>Octocorallia</taxon>
        <taxon>Malacalcyonacea</taxon>
        <taxon>Plexauridae</taxon>
        <taxon>Paramuricea</taxon>
    </lineage>
</organism>
<evidence type="ECO:0000256" key="13">
    <source>
        <dbReference type="ARBA" id="ARBA00022932"/>
    </source>
</evidence>
<keyword evidence="13" id="KW-0548">Nucleotidyltransferase</keyword>
<dbReference type="Pfam" id="PF00665">
    <property type="entry name" value="rve"/>
    <property type="match status" value="1"/>
</dbReference>
<evidence type="ECO:0000313" key="16">
    <source>
        <dbReference type="EMBL" id="CAB4038261.1"/>
    </source>
</evidence>
<keyword evidence="13" id="KW-0808">Transferase</keyword>
<keyword evidence="7" id="KW-0255">Endonuclease</keyword>
<evidence type="ECO:0000256" key="4">
    <source>
        <dbReference type="ARBA" id="ARBA00022722"/>
    </source>
</evidence>
<keyword evidence="14" id="KW-0917">Virion maturation</keyword>
<keyword evidence="12" id="KW-0695">RNA-directed DNA polymerase</keyword>
<evidence type="ECO:0000256" key="15">
    <source>
        <dbReference type="ARBA" id="ARBA00023172"/>
    </source>
</evidence>
<evidence type="ECO:0000256" key="9">
    <source>
        <dbReference type="ARBA" id="ARBA00022840"/>
    </source>
</evidence>
<accession>A0A6S7K4B7</accession>
<dbReference type="PANTHER" id="PTHR42648">
    <property type="entry name" value="TRANSPOSASE, PUTATIVE-RELATED"/>
    <property type="match status" value="1"/>
</dbReference>
<keyword evidence="4" id="KW-0540">Nuclease</keyword>
<keyword evidence="3" id="KW-0645">Protease</keyword>
<keyword evidence="10" id="KW-0460">Magnesium</keyword>
<dbReference type="GO" id="GO:0003676">
    <property type="term" value="F:nucleic acid binding"/>
    <property type="evidence" value="ECO:0007669"/>
    <property type="project" value="InterPro"/>
</dbReference>
<dbReference type="EMBL" id="CACRXK020023999">
    <property type="protein sequence ID" value="CAB4038261.1"/>
    <property type="molecule type" value="Genomic_DNA"/>
</dbReference>
<dbReference type="GO" id="GO:0003887">
    <property type="term" value="F:DNA-directed DNA polymerase activity"/>
    <property type="evidence" value="ECO:0007669"/>
    <property type="project" value="UniProtKB-KW"/>
</dbReference>
<keyword evidence="5" id="KW-0479">Metal-binding</keyword>
<dbReference type="PROSITE" id="PS50994">
    <property type="entry name" value="INTEGRASE"/>
    <property type="match status" value="1"/>
</dbReference>
<comment type="function">
    <text evidence="1">The aspartyl protease (PR) mediates the proteolytic cleavages of the Gag and Gag-Pol polyproteins after assembly of the VLP.</text>
</comment>
<comment type="caution">
    <text evidence="16">The sequence shown here is derived from an EMBL/GenBank/DDBJ whole genome shotgun (WGS) entry which is preliminary data.</text>
</comment>
<dbReference type="AlphaFoldDB" id="A0A6S7K4B7"/>
<dbReference type="GO" id="GO:0008233">
    <property type="term" value="F:peptidase activity"/>
    <property type="evidence" value="ECO:0007669"/>
    <property type="project" value="UniProtKB-KW"/>
</dbReference>
<protein>
    <submittedName>
        <fullName evidence="16">Retrovirus-related Pol poly from transposon TNT 1-94</fullName>
    </submittedName>
</protein>
<evidence type="ECO:0000256" key="6">
    <source>
        <dbReference type="ARBA" id="ARBA00022741"/>
    </source>
</evidence>
<evidence type="ECO:0000256" key="14">
    <source>
        <dbReference type="ARBA" id="ARBA00023113"/>
    </source>
</evidence>
<dbReference type="Proteomes" id="UP001152795">
    <property type="component" value="Unassembled WGS sequence"/>
</dbReference>
<dbReference type="InterPro" id="IPR039537">
    <property type="entry name" value="Retrotran_Ty1/copia-like"/>
</dbReference>
<name>A0A6S7K4B7_PARCT</name>
<keyword evidence="11" id="KW-0229">DNA integration</keyword>
<dbReference type="OrthoDB" id="8058138at2759"/>
<reference evidence="16" key="1">
    <citation type="submission" date="2020-04" db="EMBL/GenBank/DDBJ databases">
        <authorList>
            <person name="Alioto T."/>
            <person name="Alioto T."/>
            <person name="Gomez Garrido J."/>
        </authorList>
    </citation>
    <scope>NUCLEOTIDE SEQUENCE</scope>
    <source>
        <strain evidence="16">A484AB</strain>
    </source>
</reference>
<evidence type="ECO:0000256" key="10">
    <source>
        <dbReference type="ARBA" id="ARBA00022842"/>
    </source>
</evidence>
<dbReference type="InterPro" id="IPR012337">
    <property type="entry name" value="RNaseH-like_sf"/>
</dbReference>
<dbReference type="InterPro" id="IPR054722">
    <property type="entry name" value="PolX-like_BBD"/>
</dbReference>
<dbReference type="InterPro" id="IPR025724">
    <property type="entry name" value="GAG-pre-integrase_dom"/>
</dbReference>
<keyword evidence="13" id="KW-0239">DNA-directed DNA polymerase</keyword>
<keyword evidence="2" id="KW-1188">Viral release from host cell</keyword>
<dbReference type="Gene3D" id="3.30.420.10">
    <property type="entry name" value="Ribonuclease H-like superfamily/Ribonuclease H"/>
    <property type="match status" value="1"/>
</dbReference>
<dbReference type="GO" id="GO:0003964">
    <property type="term" value="F:RNA-directed DNA polymerase activity"/>
    <property type="evidence" value="ECO:0007669"/>
    <property type="project" value="UniProtKB-KW"/>
</dbReference>
<proteinExistence type="predicted"/>
<evidence type="ECO:0000256" key="1">
    <source>
        <dbReference type="ARBA" id="ARBA00002180"/>
    </source>
</evidence>
<dbReference type="InterPro" id="IPR036397">
    <property type="entry name" value="RNaseH_sf"/>
</dbReference>
<dbReference type="InterPro" id="IPR001584">
    <property type="entry name" value="Integrase_cat-core"/>
</dbReference>
<keyword evidence="6" id="KW-0547">Nucleotide-binding</keyword>
<sequence>MTSEKNRLVNYVEFKQPCKVNIGDDRTIFAFGKGTYNLVADLGNGRTQNIALKKILYLPDLKKDLLSVQVMGKLGALIQFDGVQCKIERNSNLLATGELHGKLYMLMIIPGVEYINVARGAPNKNLWHCRFGHLGMNGISKLINENMAEGMNCSDHGKESSLCESCVMGKQHRTPFPKDTRHRASELFEIIHTDVRGPMHVKSFGISKYFVTFIDDYSKYTQVYFLKSKDEVLEKFKEFVSYVNTLGKKVKVLRSDNGGGYCSKAFKDYLKEHGILHQTTVPNNPEQNGTTERMNRTPLGAARSMMYQASMPKEFWAEAVNTATYTRNRSPINSLNNATPFECLFNRKPDVSNLKVFGCVA</sequence>
<dbReference type="Pfam" id="PF13976">
    <property type="entry name" value="gag_pre-integrs"/>
    <property type="match status" value="1"/>
</dbReference>
<dbReference type="GO" id="GO:0005524">
    <property type="term" value="F:ATP binding"/>
    <property type="evidence" value="ECO:0007669"/>
    <property type="project" value="UniProtKB-KW"/>
</dbReference>
<evidence type="ECO:0000256" key="2">
    <source>
        <dbReference type="ARBA" id="ARBA00022612"/>
    </source>
</evidence>
<evidence type="ECO:0000256" key="3">
    <source>
        <dbReference type="ARBA" id="ARBA00022670"/>
    </source>
</evidence>
<keyword evidence="17" id="KW-1185">Reference proteome</keyword>
<dbReference type="GO" id="GO:0006310">
    <property type="term" value="P:DNA recombination"/>
    <property type="evidence" value="ECO:0007669"/>
    <property type="project" value="UniProtKB-KW"/>
</dbReference>
<dbReference type="GO" id="GO:0004519">
    <property type="term" value="F:endonuclease activity"/>
    <property type="evidence" value="ECO:0007669"/>
    <property type="project" value="UniProtKB-KW"/>
</dbReference>
<dbReference type="PANTHER" id="PTHR42648:SF11">
    <property type="entry name" value="TRANSPOSON TY4-P GAG-POL POLYPROTEIN"/>
    <property type="match status" value="1"/>
</dbReference>
<gene>
    <name evidence="16" type="ORF">PACLA_8A051842</name>
</gene>
<evidence type="ECO:0000313" key="17">
    <source>
        <dbReference type="Proteomes" id="UP001152795"/>
    </source>
</evidence>
<evidence type="ECO:0000256" key="7">
    <source>
        <dbReference type="ARBA" id="ARBA00022759"/>
    </source>
</evidence>
<keyword evidence="9" id="KW-0067">ATP-binding</keyword>
<dbReference type="GO" id="GO:0006508">
    <property type="term" value="P:proteolysis"/>
    <property type="evidence" value="ECO:0007669"/>
    <property type="project" value="UniProtKB-KW"/>
</dbReference>
<evidence type="ECO:0000256" key="5">
    <source>
        <dbReference type="ARBA" id="ARBA00022723"/>
    </source>
</evidence>
<evidence type="ECO:0000256" key="11">
    <source>
        <dbReference type="ARBA" id="ARBA00022908"/>
    </source>
</evidence>
<dbReference type="GO" id="GO:0015074">
    <property type="term" value="P:DNA integration"/>
    <property type="evidence" value="ECO:0007669"/>
    <property type="project" value="UniProtKB-KW"/>
</dbReference>
<dbReference type="GO" id="GO:0046872">
    <property type="term" value="F:metal ion binding"/>
    <property type="evidence" value="ECO:0007669"/>
    <property type="project" value="UniProtKB-KW"/>
</dbReference>
<keyword evidence="15" id="KW-0233">DNA recombination</keyword>
<dbReference type="SUPFAM" id="SSF53098">
    <property type="entry name" value="Ribonuclease H-like"/>
    <property type="match status" value="1"/>
</dbReference>
<keyword evidence="8" id="KW-0378">Hydrolase</keyword>
<evidence type="ECO:0000256" key="12">
    <source>
        <dbReference type="ARBA" id="ARBA00022918"/>
    </source>
</evidence>
<evidence type="ECO:0000256" key="8">
    <source>
        <dbReference type="ARBA" id="ARBA00022801"/>
    </source>
</evidence>
<dbReference type="Pfam" id="PF22936">
    <property type="entry name" value="Pol_BBD"/>
    <property type="match status" value="1"/>
</dbReference>